<accession>A0A6C7EBV0</accession>
<name>A0A6C7EBV0_ILUCY</name>
<sequence>MVPLTSTIRTFHFEVVIEPDVTNGLSGTAAVQCQHPRAASPQMIVATRGNVGPLDLSQIRETLAIILDIG</sequence>
<dbReference type="AlphaFoldDB" id="A0A6C7EBV0"/>
<dbReference type="RefSeq" id="WP_015441916.1">
    <property type="nucleotide sequence ID" value="NC_020520.1"/>
</dbReference>
<keyword evidence="2" id="KW-1185">Reference proteome</keyword>
<evidence type="ECO:0000313" key="1">
    <source>
        <dbReference type="EMBL" id="BAN02669.1"/>
    </source>
</evidence>
<dbReference type="EMBL" id="AP012057">
    <property type="protein sequence ID" value="BAN02669.1"/>
    <property type="molecule type" value="Genomic_DNA"/>
</dbReference>
<evidence type="ECO:0000313" key="2">
    <source>
        <dbReference type="Proteomes" id="UP000011863"/>
    </source>
</evidence>
<reference evidence="1 2" key="1">
    <citation type="journal article" date="2013" name="Int. J. Syst. Evol. Microbiol.">
        <title>Ilumatobacter nonamiense sp. nov. and Ilumatobacter coccineum sp. nov., isolated from seashore sand.</title>
        <authorList>
            <person name="Matsumoto A."/>
            <person name="Kasai H."/>
            <person name="Matsuo Y."/>
            <person name="Shizuri Y."/>
            <person name="Ichikawa N."/>
            <person name="Fujita N."/>
            <person name="Omura S."/>
            <person name="Takahashi Y."/>
        </authorList>
    </citation>
    <scope>NUCLEOTIDE SEQUENCE [LARGE SCALE GENOMIC DNA]</scope>
    <source>
        <strain evidence="2">NBRC 103263 / KCTC 29153 / YM16-304</strain>
    </source>
</reference>
<dbReference type="InterPro" id="IPR011067">
    <property type="entry name" value="Plasmid_toxin/cell-grow_inhib"/>
</dbReference>
<proteinExistence type="predicted"/>
<dbReference type="Proteomes" id="UP000011863">
    <property type="component" value="Chromosome"/>
</dbReference>
<gene>
    <name evidence="1" type="ORF">YM304_23550</name>
</gene>
<dbReference type="KEGG" id="aym:YM304_23550"/>
<dbReference type="Gene3D" id="2.30.30.110">
    <property type="match status" value="1"/>
</dbReference>
<organism evidence="1 2">
    <name type="scientific">Ilumatobacter coccineus (strain NBRC 103263 / KCTC 29153 / YM16-304)</name>
    <dbReference type="NCBI Taxonomy" id="1313172"/>
    <lineage>
        <taxon>Bacteria</taxon>
        <taxon>Bacillati</taxon>
        <taxon>Actinomycetota</taxon>
        <taxon>Acidimicrobiia</taxon>
        <taxon>Acidimicrobiales</taxon>
        <taxon>Ilumatobacteraceae</taxon>
        <taxon>Ilumatobacter</taxon>
    </lineage>
</organism>
<protein>
    <submittedName>
        <fullName evidence="1">Uncharacterized protein</fullName>
    </submittedName>
</protein>
<dbReference type="SUPFAM" id="SSF50118">
    <property type="entry name" value="Cell growth inhibitor/plasmid maintenance toxic component"/>
    <property type="match status" value="1"/>
</dbReference>